<evidence type="ECO:0000313" key="2">
    <source>
        <dbReference type="EMBL" id="MBX03602.1"/>
    </source>
</evidence>
<organism evidence="2">
    <name type="scientific">Rhizophora mucronata</name>
    <name type="common">Asiatic mangrove</name>
    <dbReference type="NCBI Taxonomy" id="61149"/>
    <lineage>
        <taxon>Eukaryota</taxon>
        <taxon>Viridiplantae</taxon>
        <taxon>Streptophyta</taxon>
        <taxon>Embryophyta</taxon>
        <taxon>Tracheophyta</taxon>
        <taxon>Spermatophyta</taxon>
        <taxon>Magnoliopsida</taxon>
        <taxon>eudicotyledons</taxon>
        <taxon>Gunneridae</taxon>
        <taxon>Pentapetalae</taxon>
        <taxon>rosids</taxon>
        <taxon>fabids</taxon>
        <taxon>Malpighiales</taxon>
        <taxon>Rhizophoraceae</taxon>
        <taxon>Rhizophora</taxon>
    </lineage>
</organism>
<keyword evidence="2" id="KW-0808">Transferase</keyword>
<proteinExistence type="predicted"/>
<feature type="transmembrane region" description="Helical" evidence="1">
    <location>
        <begin position="6"/>
        <end position="27"/>
    </location>
</feature>
<accession>A0A2P2KD12</accession>
<keyword evidence="1" id="KW-1133">Transmembrane helix</keyword>
<evidence type="ECO:0000256" key="1">
    <source>
        <dbReference type="SAM" id="Phobius"/>
    </source>
</evidence>
<dbReference type="GO" id="GO:0016740">
    <property type="term" value="F:transferase activity"/>
    <property type="evidence" value="ECO:0007669"/>
    <property type="project" value="UniProtKB-KW"/>
</dbReference>
<name>A0A2P2KD12_RHIMU</name>
<dbReference type="EMBL" id="GGEC01023118">
    <property type="protein sequence ID" value="MBX03602.1"/>
    <property type="molecule type" value="Transcribed_RNA"/>
</dbReference>
<keyword evidence="1" id="KW-0812">Transmembrane</keyword>
<dbReference type="AlphaFoldDB" id="A0A2P2KD12"/>
<keyword evidence="1" id="KW-0472">Membrane</keyword>
<sequence length="29" mass="3471">MVWPFNVLYILNFFYISLSSPSSVYLLRT</sequence>
<protein>
    <submittedName>
        <fullName evidence="2">Acetyltransferase-related family protein</fullName>
    </submittedName>
</protein>
<reference evidence="2" key="1">
    <citation type="submission" date="2018-02" db="EMBL/GenBank/DDBJ databases">
        <title>Rhizophora mucronata_Transcriptome.</title>
        <authorList>
            <person name="Meera S.P."/>
            <person name="Sreeshan A."/>
            <person name="Augustine A."/>
        </authorList>
    </citation>
    <scope>NUCLEOTIDE SEQUENCE</scope>
    <source>
        <tissue evidence="2">Leaf</tissue>
    </source>
</reference>